<dbReference type="SUPFAM" id="SSF49265">
    <property type="entry name" value="Fibronectin type III"/>
    <property type="match status" value="5"/>
</dbReference>
<dbReference type="NCBIfam" id="NF040941">
    <property type="entry name" value="GGGWT_bact"/>
    <property type="match status" value="1"/>
</dbReference>
<dbReference type="FunFam" id="2.60.40.10:FF:000682">
    <property type="entry name" value="Tenascin R"/>
    <property type="match status" value="1"/>
</dbReference>
<dbReference type="InterPro" id="IPR013783">
    <property type="entry name" value="Ig-like_fold"/>
</dbReference>
<feature type="domain" description="Fibronectin type-III" evidence="20">
    <location>
        <begin position="878"/>
        <end position="969"/>
    </location>
</feature>
<evidence type="ECO:0000256" key="10">
    <source>
        <dbReference type="ARBA" id="ARBA00022974"/>
    </source>
</evidence>
<evidence type="ECO:0000256" key="7">
    <source>
        <dbReference type="ARBA" id="ARBA00022729"/>
    </source>
</evidence>
<keyword evidence="8" id="KW-0677">Repeat</keyword>
<evidence type="ECO:0000313" key="22">
    <source>
        <dbReference type="EMBL" id="ELK16246.1"/>
    </source>
</evidence>
<evidence type="ECO:0000256" key="12">
    <source>
        <dbReference type="ARBA" id="ARBA00023054"/>
    </source>
</evidence>
<evidence type="ECO:0000256" key="6">
    <source>
        <dbReference type="ARBA" id="ARBA00022553"/>
    </source>
</evidence>
<evidence type="ECO:0000256" key="9">
    <source>
        <dbReference type="ARBA" id="ARBA00022889"/>
    </source>
</evidence>
<dbReference type="InterPro" id="IPR050991">
    <property type="entry name" value="ECM_Regulatory_Proteins"/>
</dbReference>
<dbReference type="PROSITE" id="PS50853">
    <property type="entry name" value="FN3"/>
    <property type="match status" value="7"/>
</dbReference>
<dbReference type="FunFam" id="2.60.40.10:FF:001249">
    <property type="entry name" value="Tenascin R"/>
    <property type="match status" value="1"/>
</dbReference>
<dbReference type="Pfam" id="PF23106">
    <property type="entry name" value="EGF_Teneurin"/>
    <property type="match status" value="1"/>
</dbReference>
<feature type="domain" description="Fibrinogen C-terminal" evidence="21">
    <location>
        <begin position="1300"/>
        <end position="1515"/>
    </location>
</feature>
<keyword evidence="9" id="KW-0130">Cell adhesion</keyword>
<feature type="domain" description="Fibronectin type-III" evidence="20">
    <location>
        <begin position="598"/>
        <end position="687"/>
    </location>
</feature>
<dbReference type="EMBL" id="KB030474">
    <property type="protein sequence ID" value="ELK16246.1"/>
    <property type="molecule type" value="Genomic_DNA"/>
</dbReference>
<dbReference type="PROSITE" id="PS01186">
    <property type="entry name" value="EGF_2"/>
    <property type="match status" value="1"/>
</dbReference>
<dbReference type="FunFam" id="2.60.40.10:FF:000201">
    <property type="entry name" value="Tenascin C"/>
    <property type="match status" value="1"/>
</dbReference>
<comment type="subcellular location">
    <subcellularLocation>
        <location evidence="1">Secreted</location>
        <location evidence="1">Extracellular space</location>
        <location evidence="1">Extracellular matrix</location>
    </subcellularLocation>
</comment>
<reference evidence="23" key="1">
    <citation type="journal article" date="2013" name="Science">
        <title>Comparative analysis of bat genomes provides insight into the evolution of flight and immunity.</title>
        <authorList>
            <person name="Zhang G."/>
            <person name="Cowled C."/>
            <person name="Shi Z."/>
            <person name="Huang Z."/>
            <person name="Bishop-Lilly K.A."/>
            <person name="Fang X."/>
            <person name="Wynne J.W."/>
            <person name="Xiong Z."/>
            <person name="Baker M.L."/>
            <person name="Zhao W."/>
            <person name="Tachedjian M."/>
            <person name="Zhu Y."/>
            <person name="Zhou P."/>
            <person name="Jiang X."/>
            <person name="Ng J."/>
            <person name="Yang L."/>
            <person name="Wu L."/>
            <person name="Xiao J."/>
            <person name="Feng Y."/>
            <person name="Chen Y."/>
            <person name="Sun X."/>
            <person name="Zhang Y."/>
            <person name="Marsh G.A."/>
            <person name="Crameri G."/>
            <person name="Broder C.C."/>
            <person name="Frey K.G."/>
            <person name="Wang L.F."/>
            <person name="Wang J."/>
        </authorList>
    </citation>
    <scope>NUCLEOTIDE SEQUENCE [LARGE SCALE GENOMIC DNA]</scope>
</reference>
<evidence type="ECO:0000256" key="1">
    <source>
        <dbReference type="ARBA" id="ARBA00004498"/>
    </source>
</evidence>
<dbReference type="FunFam" id="3.90.215.10:FF:000001">
    <property type="entry name" value="Tenascin isoform 1"/>
    <property type="match status" value="1"/>
</dbReference>
<keyword evidence="12" id="KW-0175">Coiled coil</keyword>
<evidence type="ECO:0000256" key="17">
    <source>
        <dbReference type="ARBA" id="ARBA00082996"/>
    </source>
</evidence>
<dbReference type="FunFam" id="2.60.40.10:FF:000099">
    <property type="entry name" value="Fibronectin 1"/>
    <property type="match status" value="1"/>
</dbReference>
<dbReference type="SMART" id="SM00060">
    <property type="entry name" value="FN3"/>
    <property type="match status" value="9"/>
</dbReference>
<feature type="domain" description="Fibronectin type-III" evidence="20">
    <location>
        <begin position="1214"/>
        <end position="1302"/>
    </location>
</feature>
<dbReference type="CDD" id="cd00063">
    <property type="entry name" value="FN3"/>
    <property type="match status" value="9"/>
</dbReference>
<comment type="similarity">
    <text evidence="2">Belongs to the tenascin family.</text>
</comment>
<dbReference type="InterPro" id="IPR003961">
    <property type="entry name" value="FN3_dom"/>
</dbReference>
<dbReference type="PROSITE" id="PS00022">
    <property type="entry name" value="EGF_1"/>
    <property type="match status" value="1"/>
</dbReference>
<dbReference type="InterPro" id="IPR036116">
    <property type="entry name" value="FN3_sf"/>
</dbReference>
<dbReference type="SMART" id="SM00181">
    <property type="entry name" value="EGF"/>
    <property type="match status" value="4"/>
</dbReference>
<evidence type="ECO:0000259" key="21">
    <source>
        <dbReference type="PROSITE" id="PS51406"/>
    </source>
</evidence>
<name>L5KZ06_PTEAL</name>
<evidence type="ECO:0000256" key="5">
    <source>
        <dbReference type="ARBA" id="ARBA00022536"/>
    </source>
</evidence>
<dbReference type="InterPro" id="IPR014716">
    <property type="entry name" value="Fibrinogen_a/b/g_C_1"/>
</dbReference>
<evidence type="ECO:0000259" key="20">
    <source>
        <dbReference type="PROSITE" id="PS50853"/>
    </source>
</evidence>
<proteinExistence type="inferred from homology"/>
<dbReference type="FunFam" id="2.60.40.10:FF:000691">
    <property type="entry name" value="Tenascin R"/>
    <property type="match status" value="1"/>
</dbReference>
<dbReference type="SMART" id="SM00186">
    <property type="entry name" value="FBG"/>
    <property type="match status" value="1"/>
</dbReference>
<keyword evidence="3" id="KW-0964">Secreted</keyword>
<dbReference type="Proteomes" id="UP000010552">
    <property type="component" value="Unassembled WGS sequence"/>
</dbReference>
<dbReference type="FunCoup" id="L5KZ06">
    <property type="interactions" value="776"/>
</dbReference>
<dbReference type="FunFam" id="2.60.40.10:FF:000609">
    <property type="entry name" value="Tenascin R"/>
    <property type="match status" value="1"/>
</dbReference>
<evidence type="ECO:0000256" key="11">
    <source>
        <dbReference type="ARBA" id="ARBA00022981"/>
    </source>
</evidence>
<organism evidence="22 23">
    <name type="scientific">Pteropus alecto</name>
    <name type="common">Black flying fox</name>
    <dbReference type="NCBI Taxonomy" id="9402"/>
    <lineage>
        <taxon>Eukaryota</taxon>
        <taxon>Metazoa</taxon>
        <taxon>Chordata</taxon>
        <taxon>Craniata</taxon>
        <taxon>Vertebrata</taxon>
        <taxon>Euteleostomi</taxon>
        <taxon>Mammalia</taxon>
        <taxon>Eutheria</taxon>
        <taxon>Laurasiatheria</taxon>
        <taxon>Chiroptera</taxon>
        <taxon>Yinpterochiroptera</taxon>
        <taxon>Pteropodoidea</taxon>
        <taxon>Pteropodidae</taxon>
        <taxon>Pteropodinae</taxon>
        <taxon>Pteropus</taxon>
    </lineage>
</organism>
<dbReference type="Pfam" id="PF00041">
    <property type="entry name" value="fn3"/>
    <property type="match status" value="9"/>
</dbReference>
<dbReference type="eggNOG" id="KOG2579">
    <property type="taxonomic scope" value="Eukaryota"/>
</dbReference>
<dbReference type="CDD" id="cd00087">
    <property type="entry name" value="FReD"/>
    <property type="match status" value="1"/>
</dbReference>
<feature type="chain" id="PRO_5003969586" description="Tenascin-R" evidence="19">
    <location>
        <begin position="32"/>
        <end position="1529"/>
    </location>
</feature>
<dbReference type="SUPFAM" id="SSF56496">
    <property type="entry name" value="Fibrinogen C-terminal domain-like"/>
    <property type="match status" value="1"/>
</dbReference>
<evidence type="ECO:0000256" key="19">
    <source>
        <dbReference type="SAM" id="SignalP"/>
    </source>
</evidence>
<keyword evidence="11" id="KW-0730">Sialic acid</keyword>
<gene>
    <name evidence="22" type="ORF">PAL_GLEAN10017756</name>
</gene>
<feature type="domain" description="Fibronectin type-III" evidence="20">
    <location>
        <begin position="506"/>
        <end position="597"/>
    </location>
</feature>
<evidence type="ECO:0000256" key="13">
    <source>
        <dbReference type="ARBA" id="ARBA00023157"/>
    </source>
</evidence>
<keyword evidence="7 19" id="KW-0732">Signal</keyword>
<protein>
    <recommendedName>
        <fullName evidence="15">Tenascin-R</fullName>
    </recommendedName>
    <alternativeName>
        <fullName evidence="17">Janusin</fullName>
    </alternativeName>
    <alternativeName>
        <fullName evidence="16">Restrictin</fullName>
    </alternativeName>
</protein>
<keyword evidence="5" id="KW-0245">EGF-like domain</keyword>
<keyword evidence="6" id="KW-0597">Phosphoprotein</keyword>
<dbReference type="FunFam" id="2.60.40.10:FF:000207">
    <property type="entry name" value="Tenascin C"/>
    <property type="match status" value="1"/>
</dbReference>
<feature type="domain" description="Fibronectin type-III" evidence="20">
    <location>
        <begin position="688"/>
        <end position="777"/>
    </location>
</feature>
<feature type="region of interest" description="Disordered" evidence="18">
    <location>
        <begin position="1014"/>
        <end position="1053"/>
    </location>
</feature>
<dbReference type="InParanoid" id="L5KZ06"/>
<dbReference type="Gene3D" id="3.90.215.10">
    <property type="entry name" value="Gamma Fibrinogen, chain A, domain 1"/>
    <property type="match status" value="1"/>
</dbReference>
<dbReference type="PANTHER" id="PTHR46708">
    <property type="entry name" value="TENASCIN"/>
    <property type="match status" value="1"/>
</dbReference>
<dbReference type="FunFam" id="2.60.40.10:FF:000722">
    <property type="entry name" value="Tenascin R"/>
    <property type="match status" value="1"/>
</dbReference>
<accession>L5KZ06</accession>
<dbReference type="eggNOG" id="KOG1225">
    <property type="taxonomic scope" value="Eukaryota"/>
</dbReference>
<keyword evidence="13" id="KW-1015">Disulfide bond</keyword>
<feature type="domain" description="Fibronectin type-III" evidence="20">
    <location>
        <begin position="1126"/>
        <end position="1213"/>
    </location>
</feature>
<evidence type="ECO:0000313" key="23">
    <source>
        <dbReference type="Proteomes" id="UP000010552"/>
    </source>
</evidence>
<evidence type="ECO:0000256" key="3">
    <source>
        <dbReference type="ARBA" id="ARBA00022525"/>
    </source>
</evidence>
<dbReference type="Pfam" id="PF25024">
    <property type="entry name" value="EGF_TEN"/>
    <property type="match status" value="1"/>
</dbReference>
<dbReference type="Gene3D" id="2.60.40.10">
    <property type="entry name" value="Immunoglobulins"/>
    <property type="match status" value="10"/>
</dbReference>
<dbReference type="STRING" id="9402.L5KZ06"/>
<keyword evidence="10" id="KW-0654">Proteoglycan</keyword>
<evidence type="ECO:0000256" key="8">
    <source>
        <dbReference type="ARBA" id="ARBA00022737"/>
    </source>
</evidence>
<evidence type="ECO:0000256" key="2">
    <source>
        <dbReference type="ARBA" id="ARBA00008673"/>
    </source>
</evidence>
<evidence type="ECO:0000256" key="18">
    <source>
        <dbReference type="SAM" id="MobiDB-lite"/>
    </source>
</evidence>
<feature type="domain" description="Fibronectin type-III" evidence="20">
    <location>
        <begin position="328"/>
        <end position="420"/>
    </location>
</feature>
<dbReference type="FunFam" id="2.10.25.10:FF:000001">
    <property type="entry name" value="Tenascin C"/>
    <property type="match status" value="4"/>
</dbReference>
<feature type="compositionally biased region" description="Basic and acidic residues" evidence="18">
    <location>
        <begin position="1014"/>
        <end position="1025"/>
    </location>
</feature>
<dbReference type="InterPro" id="IPR036056">
    <property type="entry name" value="Fibrinogen-like_C"/>
</dbReference>
<dbReference type="PANTHER" id="PTHR46708:SF13">
    <property type="entry name" value="TENASCIN-R"/>
    <property type="match status" value="1"/>
</dbReference>
<keyword evidence="14" id="KW-0325">Glycoprotein</keyword>
<evidence type="ECO:0000256" key="14">
    <source>
        <dbReference type="ARBA" id="ARBA00023180"/>
    </source>
</evidence>
<keyword evidence="4" id="KW-0272">Extracellular matrix</keyword>
<dbReference type="Gene3D" id="2.10.25.10">
    <property type="entry name" value="Laminin"/>
    <property type="match status" value="4"/>
</dbReference>
<sequence>MGADGETVVLKNMLIGVNLILLGSMLQPAECQLEVPTEGVQRQAAEEEGSVANYNASDKEPPVVFNHVYHINVPLDSLCSSGLEASAEQEVSAGEEAPAEYLGQTSDQEAQVTFTHRINLPKKACPCAGSAQVLQELLSRIEMLEREVSVLRDQCNGNCCQESAATGQLDYIPHCSGHGNFSLESCGCICNEGWFGKNCSEPYCPLGCSSRGVCVDGQCICDSEYSGDDCSELRCPTDCSSRGLCVDGECVCEEPYAGEGCSELRCPGDCSGKGRCANGTCFCQEGYVGEDCGQQQCLNACSGRGHCQEGLCVCEEGYQGPDCSAAAPPEDLRVAGISDRSIELEWDGPMAVTEYVISYQPTAPGGLQLQQRVPGDWSGVTITELEPGLTYTISVYAVISNILSLPITAKVATHLSTPRGLRFKTITETTVEVQWEPFSFSFDGWEISFIPKNNEGGVIAQLPSDVTSFNQTGLKPGEEYTVNVVALKEPARSPPTSASVSTVIDGPTQVLVRDVSDTVAFVEWTPPRAKVDFILLKYGLAGGEGGRTTFRLQPPLSQYSVQALRPGSRYEVWVSAVRGTNESKATTTQFTTEIDAPKNLRVGSRTATSLDLEWDNSEAEVREYKVVYSTLAGEQYHELLVPKSAGPTTRATLADLVPGTEYGVGISAIMTSQQSVPATMNARTELDSPRDLMVTASSETSISLIWTKASGPIDHYRITFTPSSGIASEVTVPKDRSSYTLTDLEPGAEYIISITAERGRQQSLESTVDAFTGVRRTHGIMGNSFLGRGFEAQIGVMNISQRERWFSSHGGVHLSVCGVEKERTGEGSEEVEALGQQVEVCSPARKAEPRSPTALQPSVPATAWGCRAALLCLAGFRPISHLHFSHVTSSSVNITWSDPSPPADRLVLNYSPRDEEEEMMEVSLDATKRHAVLMGLQPATEYIVNLVAVHGTVTSEPIVGSITTGIDPPKDITISNVTKDSVVVSWSPPVAPFDYYRVSYRPTQGNKIVRCREDERDLEPGEGRCGETSASRRPSPPLCGTLHQNGSGEEEEQPVIPALTSSARKRLDYEPGGVGRLDSSVVPNTVREFTIAKLYPATEYEISLNSVRGREESERTCTLVHTAMDSPVDLTATNITPTEALLRWKAPAGDVENYVIILTHFAVAGETILVDGGSEEFQLIDLLPGTHYTVTVYAASGPLTSGTVSTNFSTLLDPPANLTASDITRQSALISWQPPRAEIENYVLTYKSTDGSRKELIVEAEDTWIRLEGLSESTDYTVLLQAAQDAARSSVTSTAFTTGGRVFPHPQDCAQHLMNGDTLSGVYTIFLHGERSQKLQVYCDMTTDGGGWIVFQRRQNGQTDFFRKWAEYRAGFGNLEDEFWLGLDNIHRVTAQGRHELRVDMRDGQDSAFAYYDRFSVEDSKSLYKLRVGSYNGTAGDSLSYHQGRPFSTQDRDNDVAVTNCAVSYKGAWWYKNCHRTNLNGKYGESRHSQGINWYHWKGHEFSIPFVEMKTRPYNPRPTAGRKRRALHF</sequence>
<evidence type="ECO:0000256" key="16">
    <source>
        <dbReference type="ARBA" id="ARBA00082555"/>
    </source>
</evidence>
<evidence type="ECO:0000256" key="15">
    <source>
        <dbReference type="ARBA" id="ARBA00072695"/>
    </source>
</evidence>
<dbReference type="GO" id="GO:0007155">
    <property type="term" value="P:cell adhesion"/>
    <property type="evidence" value="ECO:0007669"/>
    <property type="project" value="UniProtKB-KW"/>
</dbReference>
<evidence type="ECO:0000256" key="4">
    <source>
        <dbReference type="ARBA" id="ARBA00022530"/>
    </source>
</evidence>
<feature type="signal peptide" evidence="19">
    <location>
        <begin position="1"/>
        <end position="31"/>
    </location>
</feature>
<dbReference type="Pfam" id="PF00147">
    <property type="entry name" value="Fibrinogen_C"/>
    <property type="match status" value="1"/>
</dbReference>
<dbReference type="InterPro" id="IPR002181">
    <property type="entry name" value="Fibrinogen_a/b/g_C_dom"/>
</dbReference>
<keyword evidence="23" id="KW-1185">Reference proteome</keyword>
<dbReference type="InterPro" id="IPR000742">
    <property type="entry name" value="EGF"/>
</dbReference>
<dbReference type="PROSITE" id="PS51406">
    <property type="entry name" value="FIBRINOGEN_C_2"/>
    <property type="match status" value="1"/>
</dbReference>